<reference evidence="2 3" key="1">
    <citation type="journal article" date="2019" name="Int. J. Syst. Evol. Microbiol.">
        <title>The Global Catalogue of Microorganisms (GCM) 10K type strain sequencing project: providing services to taxonomists for standard genome sequencing and annotation.</title>
        <authorList>
            <consortium name="The Broad Institute Genomics Platform"/>
            <consortium name="The Broad Institute Genome Sequencing Center for Infectious Disease"/>
            <person name="Wu L."/>
            <person name="Ma J."/>
        </authorList>
    </citation>
    <scope>NUCLEOTIDE SEQUENCE [LARGE SCALE GENOMIC DNA]</scope>
    <source>
        <strain evidence="2 3">JCM 9933</strain>
    </source>
</reference>
<evidence type="ECO:0000256" key="1">
    <source>
        <dbReference type="SAM" id="SignalP"/>
    </source>
</evidence>
<sequence>MTGPRAAAALAASLLAGAAGAPRPAIANDFPTAARADYVLGCMAANGNTRIALDRCACSIDAIAELIPYARYEEADTALRMQAGNLGERSAMFRDPPGVRAAVEDLRRAQAEATLRCFQ</sequence>
<keyword evidence="1" id="KW-0732">Signal</keyword>
<accession>A0ABN1EYR4</accession>
<proteinExistence type="predicted"/>
<dbReference type="RefSeq" id="WP_343894645.1">
    <property type="nucleotide sequence ID" value="NZ_BAAAFZ010000015.1"/>
</dbReference>
<dbReference type="EMBL" id="BAAAFZ010000015">
    <property type="protein sequence ID" value="GAA0577928.1"/>
    <property type="molecule type" value="Genomic_DNA"/>
</dbReference>
<keyword evidence="3" id="KW-1185">Reference proteome</keyword>
<evidence type="ECO:0000313" key="2">
    <source>
        <dbReference type="EMBL" id="GAA0577928.1"/>
    </source>
</evidence>
<protein>
    <recommendedName>
        <fullName evidence="4">Secreted protein</fullName>
    </recommendedName>
</protein>
<dbReference type="Proteomes" id="UP001501588">
    <property type="component" value="Unassembled WGS sequence"/>
</dbReference>
<organism evidence="2 3">
    <name type="scientific">Craurococcus roseus</name>
    <dbReference type="NCBI Taxonomy" id="77585"/>
    <lineage>
        <taxon>Bacteria</taxon>
        <taxon>Pseudomonadati</taxon>
        <taxon>Pseudomonadota</taxon>
        <taxon>Alphaproteobacteria</taxon>
        <taxon>Acetobacterales</taxon>
        <taxon>Acetobacteraceae</taxon>
        <taxon>Craurococcus</taxon>
    </lineage>
</organism>
<gene>
    <name evidence="2" type="ORF">GCM10009416_15610</name>
</gene>
<evidence type="ECO:0008006" key="4">
    <source>
        <dbReference type="Google" id="ProtNLM"/>
    </source>
</evidence>
<comment type="caution">
    <text evidence="2">The sequence shown here is derived from an EMBL/GenBank/DDBJ whole genome shotgun (WGS) entry which is preliminary data.</text>
</comment>
<name>A0ABN1EYR4_9PROT</name>
<feature type="chain" id="PRO_5047007783" description="Secreted protein" evidence="1">
    <location>
        <begin position="28"/>
        <end position="119"/>
    </location>
</feature>
<evidence type="ECO:0000313" key="3">
    <source>
        <dbReference type="Proteomes" id="UP001501588"/>
    </source>
</evidence>
<feature type="signal peptide" evidence="1">
    <location>
        <begin position="1"/>
        <end position="27"/>
    </location>
</feature>